<dbReference type="STRING" id="1619013.UT41_C0001G0114"/>
<dbReference type="EMBL" id="LBWR01000001">
    <property type="protein sequence ID" value="KKR12570.1"/>
    <property type="molecule type" value="Genomic_DNA"/>
</dbReference>
<keyword evidence="1" id="KW-0472">Membrane</keyword>
<evidence type="ECO:0000313" key="3">
    <source>
        <dbReference type="Proteomes" id="UP000034665"/>
    </source>
</evidence>
<reference evidence="2 3" key="1">
    <citation type="journal article" date="2015" name="Nature">
        <title>rRNA introns, odd ribosomes, and small enigmatic genomes across a large radiation of phyla.</title>
        <authorList>
            <person name="Brown C.T."/>
            <person name="Hug L.A."/>
            <person name="Thomas B.C."/>
            <person name="Sharon I."/>
            <person name="Castelle C.J."/>
            <person name="Singh A."/>
            <person name="Wilkins M.J."/>
            <person name="Williams K.H."/>
            <person name="Banfield J.F."/>
        </authorList>
    </citation>
    <scope>NUCLEOTIDE SEQUENCE [LARGE SCALE GENOMIC DNA]</scope>
</reference>
<comment type="caution">
    <text evidence="2">The sequence shown here is derived from an EMBL/GenBank/DDBJ whole genome shotgun (WGS) entry which is preliminary data.</text>
</comment>
<keyword evidence="1" id="KW-1133">Transmembrane helix</keyword>
<accession>A0A0G0QQ91</accession>
<keyword evidence="1" id="KW-0812">Transmembrane</keyword>
<dbReference type="Proteomes" id="UP000034665">
    <property type="component" value="Unassembled WGS sequence"/>
</dbReference>
<feature type="transmembrane region" description="Helical" evidence="1">
    <location>
        <begin position="43"/>
        <end position="64"/>
    </location>
</feature>
<protein>
    <recommendedName>
        <fullName evidence="4">DUF4878 domain-containing protein</fullName>
    </recommendedName>
</protein>
<gene>
    <name evidence="2" type="ORF">UT41_C0001G0114</name>
</gene>
<evidence type="ECO:0000256" key="1">
    <source>
        <dbReference type="SAM" id="Phobius"/>
    </source>
</evidence>
<proteinExistence type="predicted"/>
<sequence>MEELEKNDIAQQYLEKDAEILGDNGVHPKDNGEQGGGVIKSKYWKFVGGFFALLLVGFIGIPFIGNYVQEQEDKAQEEKFAAGVQYMQEMQERLKNDTDGGATAQETLALFTAALKKGDIEQANKYFVIEPKDRQEGLINILKEIKDSGKFDEFVGYVEKIKYMSNSSDEHVFVFDALNKEGMSDLTIEITKGKYSTVWKIYGLMF</sequence>
<name>A0A0G0QQ91_9BACT</name>
<organism evidence="2 3">
    <name type="scientific">Candidatus Wolfebacteria bacterium GW2011_GWC2_39_22</name>
    <dbReference type="NCBI Taxonomy" id="1619013"/>
    <lineage>
        <taxon>Bacteria</taxon>
        <taxon>Candidatus Wolfeibacteriota</taxon>
    </lineage>
</organism>
<evidence type="ECO:0008006" key="4">
    <source>
        <dbReference type="Google" id="ProtNLM"/>
    </source>
</evidence>
<evidence type="ECO:0000313" key="2">
    <source>
        <dbReference type="EMBL" id="KKR12570.1"/>
    </source>
</evidence>
<dbReference type="AlphaFoldDB" id="A0A0G0QQ91"/>